<feature type="transmembrane region" description="Helical" evidence="6">
    <location>
        <begin position="124"/>
        <end position="145"/>
    </location>
</feature>
<dbReference type="Proteomes" id="UP000799772">
    <property type="component" value="Unassembled WGS sequence"/>
</dbReference>
<evidence type="ECO:0000256" key="1">
    <source>
        <dbReference type="ARBA" id="ARBA00004127"/>
    </source>
</evidence>
<name>A0A9P4MB47_9PEZI</name>
<evidence type="ECO:0000256" key="4">
    <source>
        <dbReference type="ARBA" id="ARBA00023136"/>
    </source>
</evidence>
<comment type="caution">
    <text evidence="8">The sequence shown here is derived from an EMBL/GenBank/DDBJ whole genome shotgun (WGS) entry which is preliminary data.</text>
</comment>
<dbReference type="AlphaFoldDB" id="A0A9P4MB47"/>
<feature type="compositionally biased region" description="Polar residues" evidence="5">
    <location>
        <begin position="54"/>
        <end position="64"/>
    </location>
</feature>
<dbReference type="PANTHER" id="PTHR34187:SF1">
    <property type="entry name" value="DUF202 DOMAIN-CONTAINING PROTEIN"/>
    <property type="match status" value="1"/>
</dbReference>
<dbReference type="Pfam" id="PF02656">
    <property type="entry name" value="DUF202"/>
    <property type="match status" value="1"/>
</dbReference>
<dbReference type="PANTHER" id="PTHR34187">
    <property type="entry name" value="FGR18P"/>
    <property type="match status" value="1"/>
</dbReference>
<dbReference type="InterPro" id="IPR052053">
    <property type="entry name" value="IM_YidH-like"/>
</dbReference>
<protein>
    <recommendedName>
        <fullName evidence="7">DUF202 domain-containing protein</fullName>
    </recommendedName>
</protein>
<evidence type="ECO:0000259" key="7">
    <source>
        <dbReference type="Pfam" id="PF02656"/>
    </source>
</evidence>
<feature type="region of interest" description="Disordered" evidence="5">
    <location>
        <begin position="1"/>
        <end position="90"/>
    </location>
</feature>
<comment type="subcellular location">
    <subcellularLocation>
        <location evidence="1">Endomembrane system</location>
        <topology evidence="1">Multi-pass membrane protein</topology>
    </subcellularLocation>
</comment>
<keyword evidence="9" id="KW-1185">Reference proteome</keyword>
<dbReference type="OrthoDB" id="199599at2759"/>
<dbReference type="EMBL" id="ML978125">
    <property type="protein sequence ID" value="KAF2099369.1"/>
    <property type="molecule type" value="Genomic_DNA"/>
</dbReference>
<keyword evidence="3 6" id="KW-1133">Transmembrane helix</keyword>
<sequence>MDSHPTLPSSPASVHAHEARARTSSIAIRQRGDDDDDDDERHVQRGATELSPIDHSSTGTPRNESASRRRQSGSQDANSERAGNARTQQSSHWFESVRKWWVRHVSVSAPIEKRRDHLALERTFLGYVRTSVALSMTGVTVAQLFRLQHSINPDPDFGYYVVGVPIGVTFVCASIFVVLVGAFRFWRQQSAMFRGKCFAGGWEIVAIMGLSIILCVALFAVLLAADIRKTYG</sequence>
<gene>
    <name evidence="8" type="ORF">NA57DRAFT_74870</name>
</gene>
<keyword evidence="2 6" id="KW-0812">Transmembrane</keyword>
<evidence type="ECO:0000256" key="5">
    <source>
        <dbReference type="SAM" id="MobiDB-lite"/>
    </source>
</evidence>
<evidence type="ECO:0000256" key="3">
    <source>
        <dbReference type="ARBA" id="ARBA00022989"/>
    </source>
</evidence>
<feature type="domain" description="DUF202" evidence="7">
    <location>
        <begin position="115"/>
        <end position="190"/>
    </location>
</feature>
<reference evidence="8" key="1">
    <citation type="journal article" date="2020" name="Stud. Mycol.">
        <title>101 Dothideomycetes genomes: a test case for predicting lifestyles and emergence of pathogens.</title>
        <authorList>
            <person name="Haridas S."/>
            <person name="Albert R."/>
            <person name="Binder M."/>
            <person name="Bloem J."/>
            <person name="Labutti K."/>
            <person name="Salamov A."/>
            <person name="Andreopoulos B."/>
            <person name="Baker S."/>
            <person name="Barry K."/>
            <person name="Bills G."/>
            <person name="Bluhm B."/>
            <person name="Cannon C."/>
            <person name="Castanera R."/>
            <person name="Culley D."/>
            <person name="Daum C."/>
            <person name="Ezra D."/>
            <person name="Gonzalez J."/>
            <person name="Henrissat B."/>
            <person name="Kuo A."/>
            <person name="Liang C."/>
            <person name="Lipzen A."/>
            <person name="Lutzoni F."/>
            <person name="Magnuson J."/>
            <person name="Mondo S."/>
            <person name="Nolan M."/>
            <person name="Ohm R."/>
            <person name="Pangilinan J."/>
            <person name="Park H.-J."/>
            <person name="Ramirez L."/>
            <person name="Alfaro M."/>
            <person name="Sun H."/>
            <person name="Tritt A."/>
            <person name="Yoshinaga Y."/>
            <person name="Zwiers L.-H."/>
            <person name="Turgeon B."/>
            <person name="Goodwin S."/>
            <person name="Spatafora J."/>
            <person name="Crous P."/>
            <person name="Grigoriev I."/>
        </authorList>
    </citation>
    <scope>NUCLEOTIDE SEQUENCE</scope>
    <source>
        <strain evidence="8">CBS 133067</strain>
    </source>
</reference>
<evidence type="ECO:0000313" key="9">
    <source>
        <dbReference type="Proteomes" id="UP000799772"/>
    </source>
</evidence>
<dbReference type="GO" id="GO:0012505">
    <property type="term" value="C:endomembrane system"/>
    <property type="evidence" value="ECO:0007669"/>
    <property type="project" value="UniProtKB-SubCell"/>
</dbReference>
<organism evidence="8 9">
    <name type="scientific">Rhizodiscina lignyota</name>
    <dbReference type="NCBI Taxonomy" id="1504668"/>
    <lineage>
        <taxon>Eukaryota</taxon>
        <taxon>Fungi</taxon>
        <taxon>Dikarya</taxon>
        <taxon>Ascomycota</taxon>
        <taxon>Pezizomycotina</taxon>
        <taxon>Dothideomycetes</taxon>
        <taxon>Pleosporomycetidae</taxon>
        <taxon>Aulographales</taxon>
        <taxon>Rhizodiscinaceae</taxon>
        <taxon>Rhizodiscina</taxon>
    </lineage>
</organism>
<feature type="transmembrane region" description="Helical" evidence="6">
    <location>
        <begin position="204"/>
        <end position="225"/>
    </location>
</feature>
<evidence type="ECO:0000256" key="6">
    <source>
        <dbReference type="SAM" id="Phobius"/>
    </source>
</evidence>
<proteinExistence type="predicted"/>
<feature type="transmembrane region" description="Helical" evidence="6">
    <location>
        <begin position="157"/>
        <end position="183"/>
    </location>
</feature>
<evidence type="ECO:0000313" key="8">
    <source>
        <dbReference type="EMBL" id="KAF2099369.1"/>
    </source>
</evidence>
<accession>A0A9P4MB47</accession>
<feature type="compositionally biased region" description="Polar residues" evidence="5">
    <location>
        <begin position="1"/>
        <end position="12"/>
    </location>
</feature>
<keyword evidence="4 6" id="KW-0472">Membrane</keyword>
<dbReference type="InterPro" id="IPR003807">
    <property type="entry name" value="DUF202"/>
</dbReference>
<evidence type="ECO:0000256" key="2">
    <source>
        <dbReference type="ARBA" id="ARBA00022692"/>
    </source>
</evidence>